<organism evidence="3 4">
    <name type="scientific">Helobdella robusta</name>
    <name type="common">Californian leech</name>
    <dbReference type="NCBI Taxonomy" id="6412"/>
    <lineage>
        <taxon>Eukaryota</taxon>
        <taxon>Metazoa</taxon>
        <taxon>Spiralia</taxon>
        <taxon>Lophotrochozoa</taxon>
        <taxon>Annelida</taxon>
        <taxon>Clitellata</taxon>
        <taxon>Hirudinea</taxon>
        <taxon>Rhynchobdellida</taxon>
        <taxon>Glossiphoniidae</taxon>
        <taxon>Helobdella</taxon>
    </lineage>
</organism>
<proteinExistence type="predicted"/>
<dbReference type="RefSeq" id="XP_009014137.1">
    <property type="nucleotide sequence ID" value="XM_009015889.1"/>
</dbReference>
<reference evidence="4" key="1">
    <citation type="submission" date="2012-12" db="EMBL/GenBank/DDBJ databases">
        <authorList>
            <person name="Hellsten U."/>
            <person name="Grimwood J."/>
            <person name="Chapman J.A."/>
            <person name="Shapiro H."/>
            <person name="Aerts A."/>
            <person name="Otillar R.P."/>
            <person name="Terry A.Y."/>
            <person name="Boore J.L."/>
            <person name="Simakov O."/>
            <person name="Marletaz F."/>
            <person name="Cho S.-J."/>
            <person name="Edsinger-Gonzales E."/>
            <person name="Havlak P."/>
            <person name="Kuo D.-H."/>
            <person name="Larsson T."/>
            <person name="Lv J."/>
            <person name="Arendt D."/>
            <person name="Savage R."/>
            <person name="Osoegawa K."/>
            <person name="de Jong P."/>
            <person name="Lindberg D.R."/>
            <person name="Seaver E.C."/>
            <person name="Weisblat D.A."/>
            <person name="Putnam N.H."/>
            <person name="Grigoriev I.V."/>
            <person name="Rokhsar D.S."/>
        </authorList>
    </citation>
    <scope>NUCLEOTIDE SEQUENCE</scope>
</reference>
<dbReference type="GeneID" id="20203065"/>
<evidence type="ECO:0000313" key="2">
    <source>
        <dbReference type="EMBL" id="ESO07526.1"/>
    </source>
</evidence>
<reference evidence="3" key="3">
    <citation type="submission" date="2015-06" db="UniProtKB">
        <authorList>
            <consortium name="EnsemblMetazoa"/>
        </authorList>
    </citation>
    <scope>IDENTIFICATION</scope>
</reference>
<name>T1F2L6_HELRO</name>
<keyword evidence="1" id="KW-0175">Coiled coil</keyword>
<dbReference type="Proteomes" id="UP000015101">
    <property type="component" value="Unassembled WGS sequence"/>
</dbReference>
<dbReference type="PANTHER" id="PTHR37445">
    <property type="entry name" value="PROTEIN CBG24663"/>
    <property type="match status" value="1"/>
</dbReference>
<dbReference type="InParanoid" id="T1F2L6"/>
<evidence type="ECO:0000313" key="4">
    <source>
        <dbReference type="Proteomes" id="UP000015101"/>
    </source>
</evidence>
<dbReference type="EMBL" id="KB096183">
    <property type="protein sequence ID" value="ESO07526.1"/>
    <property type="molecule type" value="Genomic_DNA"/>
</dbReference>
<dbReference type="PANTHER" id="PTHR37445:SF3">
    <property type="entry name" value="ZINC FINGER PHD-TYPE DOMAIN-CONTAINING PROTEIN"/>
    <property type="match status" value="1"/>
</dbReference>
<reference evidence="2 4" key="2">
    <citation type="journal article" date="2013" name="Nature">
        <title>Insights into bilaterian evolution from three spiralian genomes.</title>
        <authorList>
            <person name="Simakov O."/>
            <person name="Marletaz F."/>
            <person name="Cho S.J."/>
            <person name="Edsinger-Gonzales E."/>
            <person name="Havlak P."/>
            <person name="Hellsten U."/>
            <person name="Kuo D.H."/>
            <person name="Larsson T."/>
            <person name="Lv J."/>
            <person name="Arendt D."/>
            <person name="Savage R."/>
            <person name="Osoegawa K."/>
            <person name="de Jong P."/>
            <person name="Grimwood J."/>
            <person name="Chapman J.A."/>
            <person name="Shapiro H."/>
            <person name="Aerts A."/>
            <person name="Otillar R.P."/>
            <person name="Terry A.Y."/>
            <person name="Boore J.L."/>
            <person name="Grigoriev I.V."/>
            <person name="Lindberg D.R."/>
            <person name="Seaver E.C."/>
            <person name="Weisblat D.A."/>
            <person name="Putnam N.H."/>
            <person name="Rokhsar D.S."/>
        </authorList>
    </citation>
    <scope>NUCLEOTIDE SEQUENCE</scope>
</reference>
<dbReference type="CTD" id="20203065"/>
<evidence type="ECO:0000313" key="3">
    <source>
        <dbReference type="EnsemblMetazoa" id="HelroP170068"/>
    </source>
</evidence>
<dbReference type="HOGENOM" id="CLU_1817892_0_0_1"/>
<accession>T1F2L6</accession>
<dbReference type="EMBL" id="AMQM01003467">
    <property type="status" value="NOT_ANNOTATED_CDS"/>
    <property type="molecule type" value="Genomic_DNA"/>
</dbReference>
<sequence length="161" mass="18425">MKFYCDNCVKHADGFKGLLQMLNEKFESIDSRLKTFDFIDIGIKNLQLRLESSDENLKQLEKLDDKLNQSINSLKNNITKSWSDVVKSNSKIVDYEAASLRNMISTSFSDVVKKDLDVVSKEVISVRRTIEVANEVKARENNIVGYALWLLIYGLFAPTRP</sequence>
<evidence type="ECO:0000256" key="1">
    <source>
        <dbReference type="SAM" id="Coils"/>
    </source>
</evidence>
<dbReference type="KEGG" id="hro:HELRODRAFT_170068"/>
<feature type="coiled-coil region" evidence="1">
    <location>
        <begin position="43"/>
        <end position="77"/>
    </location>
</feature>
<keyword evidence="4" id="KW-1185">Reference proteome</keyword>
<dbReference type="AlphaFoldDB" id="T1F2L6"/>
<gene>
    <name evidence="3" type="primary">20203065</name>
    <name evidence="2" type="ORF">HELRODRAFT_170068</name>
</gene>
<protein>
    <submittedName>
        <fullName evidence="2 3">Uncharacterized protein</fullName>
    </submittedName>
</protein>
<dbReference type="EnsemblMetazoa" id="HelroT170068">
    <property type="protein sequence ID" value="HelroP170068"/>
    <property type="gene ID" value="HelroG170068"/>
</dbReference>